<dbReference type="RefSeq" id="WP_125599072.1">
    <property type="nucleotide sequence ID" value="NZ_JBHSSM010000029.1"/>
</dbReference>
<gene>
    <name evidence="1" type="ORF">ACFQHW_11890</name>
</gene>
<organism evidence="1 2">
    <name type="scientific">Lapidilactobacillus achengensis</name>
    <dbReference type="NCBI Taxonomy" id="2486000"/>
    <lineage>
        <taxon>Bacteria</taxon>
        <taxon>Bacillati</taxon>
        <taxon>Bacillota</taxon>
        <taxon>Bacilli</taxon>
        <taxon>Lactobacillales</taxon>
        <taxon>Lactobacillaceae</taxon>
        <taxon>Lapidilactobacillus</taxon>
    </lineage>
</organism>
<dbReference type="InterPro" id="IPR023214">
    <property type="entry name" value="HAD_sf"/>
</dbReference>
<dbReference type="PANTHER" id="PTHR10000">
    <property type="entry name" value="PHOSPHOSERINE PHOSPHATASE"/>
    <property type="match status" value="1"/>
</dbReference>
<dbReference type="InterPro" id="IPR006379">
    <property type="entry name" value="HAD-SF_hydro_IIB"/>
</dbReference>
<dbReference type="SFLD" id="SFLDS00003">
    <property type="entry name" value="Haloacid_Dehalogenase"/>
    <property type="match status" value="1"/>
</dbReference>
<protein>
    <submittedName>
        <fullName evidence="1">Cof-type HAD-IIB family hydrolase</fullName>
        <ecNumber evidence="1">3.1.3.-</ecNumber>
    </submittedName>
</protein>
<dbReference type="EMBL" id="JBHSSM010000029">
    <property type="protein sequence ID" value="MFC6316265.1"/>
    <property type="molecule type" value="Genomic_DNA"/>
</dbReference>
<dbReference type="InterPro" id="IPR036412">
    <property type="entry name" value="HAD-like_sf"/>
</dbReference>
<dbReference type="PANTHER" id="PTHR10000:SF53">
    <property type="entry name" value="5-AMINO-6-(5-PHOSPHO-D-RIBITYLAMINO)URACIL PHOSPHATASE YBJI-RELATED"/>
    <property type="match status" value="1"/>
</dbReference>
<reference evidence="2" key="1">
    <citation type="journal article" date="2019" name="Int. J. Syst. Evol. Microbiol.">
        <title>The Global Catalogue of Microorganisms (GCM) 10K type strain sequencing project: providing services to taxonomists for standard genome sequencing and annotation.</title>
        <authorList>
            <consortium name="The Broad Institute Genomics Platform"/>
            <consortium name="The Broad Institute Genome Sequencing Center for Infectious Disease"/>
            <person name="Wu L."/>
            <person name="Ma J."/>
        </authorList>
    </citation>
    <scope>NUCLEOTIDE SEQUENCE [LARGE SCALE GENOMIC DNA]</scope>
    <source>
        <strain evidence="2">CCM 8897</strain>
    </source>
</reference>
<dbReference type="CDD" id="cd07518">
    <property type="entry name" value="HAD_YbiV-Like"/>
    <property type="match status" value="1"/>
</dbReference>
<dbReference type="SFLD" id="SFLDG01140">
    <property type="entry name" value="C2.B:_Phosphomannomutase_and_P"/>
    <property type="match status" value="1"/>
</dbReference>
<comment type="caution">
    <text evidence="1">The sequence shown here is derived from an EMBL/GenBank/DDBJ whole genome shotgun (WGS) entry which is preliminary data.</text>
</comment>
<name>A0ABW1UQL3_9LACO</name>
<keyword evidence="2" id="KW-1185">Reference proteome</keyword>
<dbReference type="GO" id="GO:0016787">
    <property type="term" value="F:hydrolase activity"/>
    <property type="evidence" value="ECO:0007669"/>
    <property type="project" value="UniProtKB-KW"/>
</dbReference>
<dbReference type="NCBIfam" id="TIGR01484">
    <property type="entry name" value="HAD-SF-IIB"/>
    <property type="match status" value="1"/>
</dbReference>
<dbReference type="Gene3D" id="3.40.50.1000">
    <property type="entry name" value="HAD superfamily/HAD-like"/>
    <property type="match status" value="1"/>
</dbReference>
<evidence type="ECO:0000313" key="1">
    <source>
        <dbReference type="EMBL" id="MFC6316265.1"/>
    </source>
</evidence>
<dbReference type="SUPFAM" id="SSF56784">
    <property type="entry name" value="HAD-like"/>
    <property type="match status" value="1"/>
</dbReference>
<dbReference type="EC" id="3.1.3.-" evidence="1"/>
<accession>A0ABW1UQL3</accession>
<dbReference type="Proteomes" id="UP001596310">
    <property type="component" value="Unassembled WGS sequence"/>
</dbReference>
<proteinExistence type="predicted"/>
<dbReference type="Pfam" id="PF08282">
    <property type="entry name" value="Hydrolase_3"/>
    <property type="match status" value="1"/>
</dbReference>
<sequence>MDNLKLVAVDIDGTFVDHNNHYDLAEFRRLFKVMQERNIEFVVASGNQYPHLARLFPDDLRDQLNFVAENGALTLAHGREVFCGGLSWSTLTRAVAAVKAIPGANYIVSTPEAGYFPANSAEFFKKESEHYCASLAEFDDLAEIKDKQILKLTARVEPAEVPLIEAAFKDWPDLHVTSSGFGYLDMINPKLHKAFGLQILGEHFRIAPEQMVVFGDSANDQEMFKLAGRAYAMANAEQILLDLTDYRAPSNEENGVLRVLGQLLA</sequence>
<keyword evidence="1" id="KW-0378">Hydrolase</keyword>
<evidence type="ECO:0000313" key="2">
    <source>
        <dbReference type="Proteomes" id="UP001596310"/>
    </source>
</evidence>
<dbReference type="Gene3D" id="3.30.1240.10">
    <property type="match status" value="1"/>
</dbReference>